<dbReference type="GO" id="GO:0016740">
    <property type="term" value="F:transferase activity"/>
    <property type="evidence" value="ECO:0007669"/>
    <property type="project" value="UniProtKB-KW"/>
</dbReference>
<evidence type="ECO:0000259" key="5">
    <source>
        <dbReference type="SMART" id="SM00861"/>
    </source>
</evidence>
<dbReference type="CDD" id="cd07033">
    <property type="entry name" value="TPP_PYR_DXS_TK_like"/>
    <property type="match status" value="1"/>
</dbReference>
<evidence type="ECO:0000256" key="1">
    <source>
        <dbReference type="ARBA" id="ARBA00001964"/>
    </source>
</evidence>
<gene>
    <name evidence="6" type="ORF">VC03_00270</name>
</gene>
<proteinExistence type="inferred from homology"/>
<name>A0A0E3Z994_9FUSO</name>
<sequence>MNYETVSPRDYIGKILIDIATNNDKIVVIDSDLSSSVTTNKFQEKFPERFFEIGIAEQNSLGITSGLSLEGLIPFYVNFSIFCTGTVWTQLRQACYAKLNIKIIGTHPGMDDGPDGATHHALEDLALTRALPNLTILNPIDVNDLEAAIKKAIEINGPVYIRCARDIVPVIHNTPLKDYSSESEVIYDDGNDGAIIFEGTACKQALDGYLLLKDLGFKNKLISIKQIKPLNKEYLVNILKKVKKVVTVENHTIYGGLATIISEIIAEYNLNIKLKKVGVNDTFTESGKTIEVKEKYGLSGENVKNIYLK</sequence>
<dbReference type="Pfam" id="PF02780">
    <property type="entry name" value="Transketolase_C"/>
    <property type="match status" value="1"/>
</dbReference>
<comment type="similarity">
    <text evidence="2">Belongs to the transketolase family.</text>
</comment>
<dbReference type="InterPro" id="IPR009014">
    <property type="entry name" value="Transketo_C/PFOR_II"/>
</dbReference>
<keyword evidence="3" id="KW-0808">Transferase</keyword>
<dbReference type="PROSITE" id="PS00802">
    <property type="entry name" value="TRANSKETOLASE_2"/>
    <property type="match status" value="1"/>
</dbReference>
<dbReference type="InterPro" id="IPR020826">
    <property type="entry name" value="Transketolase_BS"/>
</dbReference>
<evidence type="ECO:0000313" key="6">
    <source>
        <dbReference type="EMBL" id="AKC95032.1"/>
    </source>
</evidence>
<dbReference type="Gene3D" id="3.40.50.970">
    <property type="match status" value="1"/>
</dbReference>
<dbReference type="InterPro" id="IPR033248">
    <property type="entry name" value="Transketolase_C"/>
</dbReference>
<protein>
    <submittedName>
        <fullName evidence="6">Transketolase</fullName>
    </submittedName>
</protein>
<dbReference type="Gene3D" id="3.40.50.920">
    <property type="match status" value="1"/>
</dbReference>
<comment type="cofactor">
    <cofactor evidence="1">
        <name>thiamine diphosphate</name>
        <dbReference type="ChEBI" id="CHEBI:58937"/>
    </cofactor>
</comment>
<evidence type="ECO:0000256" key="2">
    <source>
        <dbReference type="ARBA" id="ARBA00007131"/>
    </source>
</evidence>
<dbReference type="InterPro" id="IPR005475">
    <property type="entry name" value="Transketolase-like_Pyr-bd"/>
</dbReference>
<dbReference type="PANTHER" id="PTHR43825:SF1">
    <property type="entry name" value="TRANSKETOLASE-LIKE PYRIMIDINE-BINDING DOMAIN-CONTAINING PROTEIN"/>
    <property type="match status" value="1"/>
</dbReference>
<dbReference type="Pfam" id="PF02779">
    <property type="entry name" value="Transket_pyr"/>
    <property type="match status" value="1"/>
</dbReference>
<reference evidence="6 7" key="1">
    <citation type="journal article" date="2012" name="BMC Genomics">
        <title>Genomic sequence analysis and characterization of Sneathia amnii sp. nov.</title>
        <authorList>
            <consortium name="Vaginal Microbiome Consortium (additional members)"/>
            <person name="Harwich M.D.Jr."/>
            <person name="Serrano M.G."/>
            <person name="Fettweis J.M."/>
            <person name="Alves J.M."/>
            <person name="Reimers M.A."/>
            <person name="Buck G.A."/>
            <person name="Jefferson K.K."/>
        </authorList>
    </citation>
    <scope>NUCLEOTIDE SEQUENCE [LARGE SCALE GENOMIC DNA]</scope>
    <source>
        <strain evidence="6 7">SN35</strain>
    </source>
</reference>
<dbReference type="KEGG" id="sns:VC03_00270"/>
<dbReference type="PANTHER" id="PTHR43825">
    <property type="entry name" value="PYRUVATE DEHYDROGENASE E1 COMPONENT"/>
    <property type="match status" value="1"/>
</dbReference>
<evidence type="ECO:0000256" key="3">
    <source>
        <dbReference type="ARBA" id="ARBA00022679"/>
    </source>
</evidence>
<keyword evidence="4" id="KW-0786">Thiamine pyrophosphate</keyword>
<dbReference type="OrthoDB" id="8732661at2"/>
<evidence type="ECO:0000313" key="7">
    <source>
        <dbReference type="Proteomes" id="UP000033103"/>
    </source>
</evidence>
<dbReference type="FunFam" id="3.40.50.970:FF:000129">
    <property type="entry name" value="Transketolase"/>
    <property type="match status" value="1"/>
</dbReference>
<dbReference type="InterPro" id="IPR029061">
    <property type="entry name" value="THDP-binding"/>
</dbReference>
<dbReference type="RefSeq" id="WP_046328138.1">
    <property type="nucleotide sequence ID" value="NZ_CP011280.1"/>
</dbReference>
<dbReference type="HOGENOM" id="CLU_009227_1_1_0"/>
<keyword evidence="7" id="KW-1185">Reference proteome</keyword>
<dbReference type="Proteomes" id="UP000033103">
    <property type="component" value="Chromosome"/>
</dbReference>
<dbReference type="SMART" id="SM00861">
    <property type="entry name" value="Transket_pyr"/>
    <property type="match status" value="1"/>
</dbReference>
<evidence type="ECO:0000256" key="4">
    <source>
        <dbReference type="ARBA" id="ARBA00023052"/>
    </source>
</evidence>
<dbReference type="EMBL" id="CP011280">
    <property type="protein sequence ID" value="AKC95032.1"/>
    <property type="molecule type" value="Genomic_DNA"/>
</dbReference>
<accession>A0A0E3Z994</accession>
<dbReference type="PATRIC" id="fig|1069640.6.peg.45"/>
<organism evidence="6 7">
    <name type="scientific">Sneathia vaginalis</name>
    <dbReference type="NCBI Taxonomy" id="187101"/>
    <lineage>
        <taxon>Bacteria</taxon>
        <taxon>Fusobacteriati</taxon>
        <taxon>Fusobacteriota</taxon>
        <taxon>Fusobacteriia</taxon>
        <taxon>Fusobacteriales</taxon>
        <taxon>Leptotrichiaceae</taxon>
        <taxon>Sneathia</taxon>
    </lineage>
</organism>
<dbReference type="SUPFAM" id="SSF52518">
    <property type="entry name" value="Thiamin diphosphate-binding fold (THDP-binding)"/>
    <property type="match status" value="1"/>
</dbReference>
<feature type="domain" description="Transketolase-like pyrimidine-binding" evidence="5">
    <location>
        <begin position="6"/>
        <end position="170"/>
    </location>
</feature>
<dbReference type="SUPFAM" id="SSF52922">
    <property type="entry name" value="TK C-terminal domain-like"/>
    <property type="match status" value="1"/>
</dbReference>
<dbReference type="STRING" id="187101.VC03_00270"/>
<dbReference type="AlphaFoldDB" id="A0A0E3Z994"/>
<dbReference type="InterPro" id="IPR051157">
    <property type="entry name" value="PDH/Transketolase"/>
</dbReference>